<dbReference type="GeneID" id="30144757"/>
<dbReference type="EMBL" id="KV454454">
    <property type="protein sequence ID" value="ODQ76898.1"/>
    <property type="molecule type" value="Genomic_DNA"/>
</dbReference>
<sequence length="72" mass="8532">MKLRLVHAGCIKEKLKHLGGYAMAPKIHYLWSRTLIRRHRLNCYHNTPLVRYWGEYIRVGIIGIPGAAFYYF</sequence>
<protein>
    <submittedName>
        <fullName evidence="1">Uncharacterized protein</fullName>
    </submittedName>
</protein>
<name>A0A1E3QH09_9ASCO</name>
<proteinExistence type="predicted"/>
<reference evidence="2" key="1">
    <citation type="submission" date="2016-05" db="EMBL/GenBank/DDBJ databases">
        <title>Comparative genomics of biotechnologically important yeasts.</title>
        <authorList>
            <consortium name="DOE Joint Genome Institute"/>
            <person name="Riley R."/>
            <person name="Haridas S."/>
            <person name="Wolfe K.H."/>
            <person name="Lopes M.R."/>
            <person name="Hittinger C.T."/>
            <person name="Goker M."/>
            <person name="Salamov A."/>
            <person name="Wisecaver J."/>
            <person name="Long T.M."/>
            <person name="Aerts A.L."/>
            <person name="Barry K."/>
            <person name="Choi C."/>
            <person name="Clum A."/>
            <person name="Coughlan A.Y."/>
            <person name="Deshpande S."/>
            <person name="Douglass A.P."/>
            <person name="Hanson S.J."/>
            <person name="Klenk H.-P."/>
            <person name="Labutti K."/>
            <person name="Lapidus A."/>
            <person name="Lindquist E."/>
            <person name="Lipzen A."/>
            <person name="Meier-Kolthoff J.P."/>
            <person name="Ohm R.A."/>
            <person name="Otillar R.P."/>
            <person name="Pangilinan J."/>
            <person name="Peng Y."/>
            <person name="Rokas A."/>
            <person name="Rosa C.A."/>
            <person name="Scheuner C."/>
            <person name="Sibirny A.A."/>
            <person name="Slot J.C."/>
            <person name="Stielow J.B."/>
            <person name="Sun H."/>
            <person name="Kurtzman C.P."/>
            <person name="Blackwell M."/>
            <person name="Grigoriev I.V."/>
            <person name="Jeffries T.W."/>
        </authorList>
    </citation>
    <scope>NUCLEOTIDE SEQUENCE [LARGE SCALE GENOMIC DNA]</scope>
    <source>
        <strain evidence="2">NRRL Y-12698</strain>
    </source>
</reference>
<keyword evidence="2" id="KW-1185">Reference proteome</keyword>
<evidence type="ECO:0000313" key="2">
    <source>
        <dbReference type="Proteomes" id="UP000094336"/>
    </source>
</evidence>
<organism evidence="1 2">
    <name type="scientific">Babjeviella inositovora NRRL Y-12698</name>
    <dbReference type="NCBI Taxonomy" id="984486"/>
    <lineage>
        <taxon>Eukaryota</taxon>
        <taxon>Fungi</taxon>
        <taxon>Dikarya</taxon>
        <taxon>Ascomycota</taxon>
        <taxon>Saccharomycotina</taxon>
        <taxon>Pichiomycetes</taxon>
        <taxon>Serinales incertae sedis</taxon>
        <taxon>Babjeviella</taxon>
    </lineage>
</organism>
<dbReference type="Proteomes" id="UP000094336">
    <property type="component" value="Unassembled WGS sequence"/>
</dbReference>
<accession>A0A1E3QH09</accession>
<dbReference type="AlphaFoldDB" id="A0A1E3QH09"/>
<gene>
    <name evidence="1" type="ORF">BABINDRAFT_117894</name>
</gene>
<evidence type="ECO:0000313" key="1">
    <source>
        <dbReference type="EMBL" id="ODQ76898.1"/>
    </source>
</evidence>
<dbReference type="RefSeq" id="XP_018982226.1">
    <property type="nucleotide sequence ID" value="XM_019126903.1"/>
</dbReference>